<feature type="compositionally biased region" description="Polar residues" evidence="1">
    <location>
        <begin position="119"/>
        <end position="129"/>
    </location>
</feature>
<evidence type="ECO:0000256" key="1">
    <source>
        <dbReference type="SAM" id="MobiDB-lite"/>
    </source>
</evidence>
<proteinExistence type="predicted"/>
<dbReference type="AlphaFoldDB" id="A0AAD3NKB6"/>
<dbReference type="EMBL" id="BRZM01001479">
    <property type="protein sequence ID" value="GLD73250.1"/>
    <property type="molecule type" value="Genomic_DNA"/>
</dbReference>
<sequence length="224" mass="23828">MCAGLGGRAPCACPACRFLAPAADPWGSAREAAWSSSVPWGLHACQVGPRSKGDPNTQKWPHRLPGGRCLRRRQSAVTDAVKAIATTRSGARGGVEEQLEGLTSGSVIRWGHLSAPHSRGNSRGTNTPSLAFRFRSSGDGQMTIGRSAGEDERKEEIAPDPPTHLSAKQGPLMIIELSWSGPASGTNDNFSLQWTLPDSPVSHKDSPDRCIVGGCFRTKYNLTA</sequence>
<reference evidence="2" key="1">
    <citation type="submission" date="2022-08" db="EMBL/GenBank/DDBJ databases">
        <title>Genome sequencing of akame (Lates japonicus).</title>
        <authorList>
            <person name="Hashiguchi Y."/>
            <person name="Takahashi H."/>
        </authorList>
    </citation>
    <scope>NUCLEOTIDE SEQUENCE</scope>
    <source>
        <strain evidence="2">Kochi</strain>
    </source>
</reference>
<dbReference type="Proteomes" id="UP001279410">
    <property type="component" value="Unassembled WGS sequence"/>
</dbReference>
<keyword evidence="3" id="KW-1185">Reference proteome</keyword>
<feature type="region of interest" description="Disordered" evidence="1">
    <location>
        <begin position="113"/>
        <end position="168"/>
    </location>
</feature>
<accession>A0AAD3NKB6</accession>
<keyword evidence="2" id="KW-0675">Receptor</keyword>
<organism evidence="2 3">
    <name type="scientific">Lates japonicus</name>
    <name type="common">Japanese lates</name>
    <dbReference type="NCBI Taxonomy" id="270547"/>
    <lineage>
        <taxon>Eukaryota</taxon>
        <taxon>Metazoa</taxon>
        <taxon>Chordata</taxon>
        <taxon>Craniata</taxon>
        <taxon>Vertebrata</taxon>
        <taxon>Euteleostomi</taxon>
        <taxon>Actinopterygii</taxon>
        <taxon>Neopterygii</taxon>
        <taxon>Teleostei</taxon>
        <taxon>Neoteleostei</taxon>
        <taxon>Acanthomorphata</taxon>
        <taxon>Carangaria</taxon>
        <taxon>Carangaria incertae sedis</taxon>
        <taxon>Centropomidae</taxon>
        <taxon>Lates</taxon>
    </lineage>
</organism>
<feature type="compositionally biased region" description="Basic and acidic residues" evidence="1">
    <location>
        <begin position="148"/>
        <end position="157"/>
    </location>
</feature>
<protein>
    <submittedName>
        <fullName evidence="2">Receptor-type tyrosine-protein phosphatase beta-like protein</fullName>
    </submittedName>
</protein>
<gene>
    <name evidence="2" type="ORF">AKAME5_002457500</name>
</gene>
<evidence type="ECO:0000313" key="3">
    <source>
        <dbReference type="Proteomes" id="UP001279410"/>
    </source>
</evidence>
<comment type="caution">
    <text evidence="2">The sequence shown here is derived from an EMBL/GenBank/DDBJ whole genome shotgun (WGS) entry which is preliminary data.</text>
</comment>
<evidence type="ECO:0000313" key="2">
    <source>
        <dbReference type="EMBL" id="GLD73250.1"/>
    </source>
</evidence>
<name>A0AAD3NKB6_LATJO</name>